<dbReference type="NCBIfam" id="TIGR00043">
    <property type="entry name" value="rRNA maturation RNase YbeY"/>
    <property type="match status" value="1"/>
</dbReference>
<sequence>MDIQVNLGPYKGAPGLLLKQAIHQTLIEDGRTGEFSITLLGDQEMGELNARYLGRNATTDVLAFSMGTTELPLGDVYVCVDQASRQAKEHEIPLDEELVRLVVHGALHVLGHDHPEDSDRFTSPMFKLQERLVRQVFNHPE</sequence>
<evidence type="ECO:0000256" key="3">
    <source>
        <dbReference type="ARBA" id="ARBA00022722"/>
    </source>
</evidence>
<dbReference type="HAMAP" id="MF_00009">
    <property type="entry name" value="Endoribonucl_YbeY"/>
    <property type="match status" value="1"/>
</dbReference>
<keyword evidence="4" id="KW-0479">Metal-binding</keyword>
<organism evidence="8">
    <name type="scientific">marine metagenome</name>
    <dbReference type="NCBI Taxonomy" id="408172"/>
    <lineage>
        <taxon>unclassified sequences</taxon>
        <taxon>metagenomes</taxon>
        <taxon>ecological metagenomes</taxon>
    </lineage>
</organism>
<dbReference type="GO" id="GO:0006364">
    <property type="term" value="P:rRNA processing"/>
    <property type="evidence" value="ECO:0007669"/>
    <property type="project" value="InterPro"/>
</dbReference>
<protein>
    <submittedName>
        <fullName evidence="8">Uncharacterized protein</fullName>
    </submittedName>
</protein>
<proteinExistence type="inferred from homology"/>
<dbReference type="AlphaFoldDB" id="A0A381R6V2"/>
<dbReference type="GO" id="GO:0004222">
    <property type="term" value="F:metalloendopeptidase activity"/>
    <property type="evidence" value="ECO:0007669"/>
    <property type="project" value="InterPro"/>
</dbReference>
<reference evidence="8" key="1">
    <citation type="submission" date="2018-05" db="EMBL/GenBank/DDBJ databases">
        <authorList>
            <person name="Lanie J.A."/>
            <person name="Ng W.-L."/>
            <person name="Kazmierczak K.M."/>
            <person name="Andrzejewski T.M."/>
            <person name="Davidsen T.M."/>
            <person name="Wayne K.J."/>
            <person name="Tettelin H."/>
            <person name="Glass J.I."/>
            <person name="Rusch D."/>
            <person name="Podicherti R."/>
            <person name="Tsui H.-C.T."/>
            <person name="Winkler M.E."/>
        </authorList>
    </citation>
    <scope>NUCLEOTIDE SEQUENCE</scope>
</reference>
<dbReference type="PANTHER" id="PTHR46986:SF1">
    <property type="entry name" value="ENDORIBONUCLEASE YBEY, CHLOROPLASTIC"/>
    <property type="match status" value="1"/>
</dbReference>
<evidence type="ECO:0000313" key="8">
    <source>
        <dbReference type="EMBL" id="SUZ87476.1"/>
    </source>
</evidence>
<keyword evidence="6" id="KW-0378">Hydrolase</keyword>
<gene>
    <name evidence="8" type="ORF">METZ01_LOCUS40330</name>
</gene>
<dbReference type="GO" id="GO:0004519">
    <property type="term" value="F:endonuclease activity"/>
    <property type="evidence" value="ECO:0007669"/>
    <property type="project" value="UniProtKB-KW"/>
</dbReference>
<keyword evidence="7" id="KW-0862">Zinc</keyword>
<evidence type="ECO:0000256" key="2">
    <source>
        <dbReference type="ARBA" id="ARBA00010875"/>
    </source>
</evidence>
<evidence type="ECO:0000256" key="6">
    <source>
        <dbReference type="ARBA" id="ARBA00022801"/>
    </source>
</evidence>
<dbReference type="SUPFAM" id="SSF55486">
    <property type="entry name" value="Metalloproteases ('zincins'), catalytic domain"/>
    <property type="match status" value="1"/>
</dbReference>
<dbReference type="PANTHER" id="PTHR46986">
    <property type="entry name" value="ENDORIBONUCLEASE YBEY, CHLOROPLASTIC"/>
    <property type="match status" value="1"/>
</dbReference>
<evidence type="ECO:0000256" key="4">
    <source>
        <dbReference type="ARBA" id="ARBA00022723"/>
    </source>
</evidence>
<evidence type="ECO:0000256" key="5">
    <source>
        <dbReference type="ARBA" id="ARBA00022759"/>
    </source>
</evidence>
<keyword evidence="3" id="KW-0540">Nuclease</keyword>
<name>A0A381R6V2_9ZZZZ</name>
<dbReference type="Gene3D" id="3.40.390.30">
    <property type="entry name" value="Metalloproteases ('zincins'), catalytic domain"/>
    <property type="match status" value="1"/>
</dbReference>
<dbReference type="InterPro" id="IPR002036">
    <property type="entry name" value="YbeY"/>
</dbReference>
<keyword evidence="5" id="KW-0255">Endonuclease</keyword>
<accession>A0A381R6V2</accession>
<comment type="cofactor">
    <cofactor evidence="1">
        <name>Zn(2+)</name>
        <dbReference type="ChEBI" id="CHEBI:29105"/>
    </cofactor>
</comment>
<evidence type="ECO:0000256" key="7">
    <source>
        <dbReference type="ARBA" id="ARBA00022833"/>
    </source>
</evidence>
<dbReference type="EMBL" id="UINC01001727">
    <property type="protein sequence ID" value="SUZ87476.1"/>
    <property type="molecule type" value="Genomic_DNA"/>
</dbReference>
<comment type="similarity">
    <text evidence="2">Belongs to the endoribonuclease YbeY family.</text>
</comment>
<dbReference type="InterPro" id="IPR023091">
    <property type="entry name" value="MetalPrtase_cat_dom_sf_prd"/>
</dbReference>
<evidence type="ECO:0000256" key="1">
    <source>
        <dbReference type="ARBA" id="ARBA00001947"/>
    </source>
</evidence>
<dbReference type="GO" id="GO:0046872">
    <property type="term" value="F:metal ion binding"/>
    <property type="evidence" value="ECO:0007669"/>
    <property type="project" value="UniProtKB-KW"/>
</dbReference>
<dbReference type="Pfam" id="PF02130">
    <property type="entry name" value="YbeY"/>
    <property type="match status" value="1"/>
</dbReference>